<dbReference type="RefSeq" id="WP_147385660.1">
    <property type="nucleotide sequence ID" value="NZ_QYUK01000011.1"/>
</dbReference>
<evidence type="ECO:0000313" key="4">
    <source>
        <dbReference type="Proteomes" id="UP000284605"/>
    </source>
</evidence>
<evidence type="ECO:0000259" key="2">
    <source>
        <dbReference type="Pfam" id="PF01464"/>
    </source>
</evidence>
<keyword evidence="4" id="KW-1185">Reference proteome</keyword>
<sequence>MDFTPLIMACVMNASQLYGVPPAGIYAVLAAEGGRTDAVSPNDNGSYDIGPMQVNSLWLAPLAQGWGVDQATAEAALRSKPCTNIAVGTWILADCIQRRGDFWQGVGCYHAPNNAERAGRYISRVAGKATALFGPGVFRGTAPTDTSGSNTAGADRP</sequence>
<comment type="caution">
    <text evidence="3">The sequence shown here is derived from an EMBL/GenBank/DDBJ whole genome shotgun (WGS) entry which is preliminary data.</text>
</comment>
<dbReference type="Pfam" id="PF01464">
    <property type="entry name" value="SLT"/>
    <property type="match status" value="1"/>
</dbReference>
<dbReference type="EMBL" id="QYUK01000011">
    <property type="protein sequence ID" value="RJF87942.1"/>
    <property type="molecule type" value="Genomic_DNA"/>
</dbReference>
<dbReference type="InterPro" id="IPR023346">
    <property type="entry name" value="Lysozyme-like_dom_sf"/>
</dbReference>
<proteinExistence type="inferred from homology"/>
<protein>
    <recommendedName>
        <fullName evidence="2">Transglycosylase SLT domain-containing protein</fullName>
    </recommendedName>
</protein>
<name>A0A418WD43_9PROT</name>
<gene>
    <name evidence="3" type="ORF">D3874_13690</name>
</gene>
<organism evidence="3 4">
    <name type="scientific">Oleomonas cavernae</name>
    <dbReference type="NCBI Taxonomy" id="2320859"/>
    <lineage>
        <taxon>Bacteria</taxon>
        <taxon>Pseudomonadati</taxon>
        <taxon>Pseudomonadota</taxon>
        <taxon>Alphaproteobacteria</taxon>
        <taxon>Acetobacterales</taxon>
        <taxon>Acetobacteraceae</taxon>
        <taxon>Oleomonas</taxon>
    </lineage>
</organism>
<dbReference type="OrthoDB" id="9808681at2"/>
<dbReference type="SUPFAM" id="SSF53955">
    <property type="entry name" value="Lysozyme-like"/>
    <property type="match status" value="1"/>
</dbReference>
<dbReference type="AlphaFoldDB" id="A0A418WD43"/>
<feature type="domain" description="Transglycosylase SLT" evidence="2">
    <location>
        <begin position="10"/>
        <end position="115"/>
    </location>
</feature>
<evidence type="ECO:0000256" key="1">
    <source>
        <dbReference type="ARBA" id="ARBA00009387"/>
    </source>
</evidence>
<evidence type="ECO:0000313" key="3">
    <source>
        <dbReference type="EMBL" id="RJF87942.1"/>
    </source>
</evidence>
<dbReference type="Gene3D" id="1.10.530.10">
    <property type="match status" value="1"/>
</dbReference>
<dbReference type="InterPro" id="IPR008258">
    <property type="entry name" value="Transglycosylase_SLT_dom_1"/>
</dbReference>
<comment type="similarity">
    <text evidence="1">Belongs to the virb1 family.</text>
</comment>
<reference evidence="3 4" key="1">
    <citation type="submission" date="2018-09" db="EMBL/GenBank/DDBJ databases">
        <authorList>
            <person name="Zhu H."/>
        </authorList>
    </citation>
    <scope>NUCLEOTIDE SEQUENCE [LARGE SCALE GENOMIC DNA]</scope>
    <source>
        <strain evidence="3 4">K1W22B-8</strain>
    </source>
</reference>
<accession>A0A418WD43</accession>
<dbReference type="CDD" id="cd13400">
    <property type="entry name" value="LT_IagB-like"/>
    <property type="match status" value="1"/>
</dbReference>
<dbReference type="Proteomes" id="UP000284605">
    <property type="component" value="Unassembled WGS sequence"/>
</dbReference>